<evidence type="ECO:0000313" key="3">
    <source>
        <dbReference type="EMBL" id="AVF35983.1"/>
    </source>
</evidence>
<dbReference type="InterPro" id="IPR003615">
    <property type="entry name" value="HNH_nuc"/>
</dbReference>
<feature type="domain" description="DUF3427" evidence="2">
    <location>
        <begin position="6"/>
        <end position="118"/>
    </location>
</feature>
<dbReference type="GO" id="GO:0004519">
    <property type="term" value="F:endonuclease activity"/>
    <property type="evidence" value="ECO:0007669"/>
    <property type="project" value="InterPro"/>
</dbReference>
<keyword evidence="4" id="KW-1185">Reference proteome</keyword>
<dbReference type="InterPro" id="IPR021835">
    <property type="entry name" value="DUF3427"/>
</dbReference>
<name>A0A2L1USR0_9GAMM</name>
<dbReference type="InterPro" id="IPR002711">
    <property type="entry name" value="HNH"/>
</dbReference>
<evidence type="ECO:0000259" key="2">
    <source>
        <dbReference type="Pfam" id="PF11907"/>
    </source>
</evidence>
<evidence type="ECO:0000313" key="4">
    <source>
        <dbReference type="Proteomes" id="UP000239197"/>
    </source>
</evidence>
<organism evidence="3 4">
    <name type="scientific">Rahnella sikkimica</name>
    <dbReference type="NCBI Taxonomy" id="1805933"/>
    <lineage>
        <taxon>Bacteria</taxon>
        <taxon>Pseudomonadati</taxon>
        <taxon>Pseudomonadota</taxon>
        <taxon>Gammaproteobacteria</taxon>
        <taxon>Enterobacterales</taxon>
        <taxon>Yersiniaceae</taxon>
        <taxon>Rahnella</taxon>
    </lineage>
</organism>
<reference evidence="4" key="1">
    <citation type="submission" date="2017-01" db="EMBL/GenBank/DDBJ databases">
        <title>Genome sequence of Rouxiella sp. ERMR1:05.</title>
        <authorList>
            <person name="Kumar R."/>
            <person name="Singh D."/>
            <person name="Kumar S."/>
        </authorList>
    </citation>
    <scope>NUCLEOTIDE SEQUENCE [LARGE SCALE GENOMIC DNA]</scope>
    <source>
        <strain evidence="4">ERMR1:05</strain>
    </source>
</reference>
<dbReference type="Proteomes" id="UP000239197">
    <property type="component" value="Chromosome"/>
</dbReference>
<dbReference type="OrthoDB" id="9802640at2"/>
<dbReference type="Gene3D" id="1.10.30.50">
    <property type="match status" value="1"/>
</dbReference>
<dbReference type="CDD" id="cd00085">
    <property type="entry name" value="HNHc"/>
    <property type="match status" value="1"/>
</dbReference>
<dbReference type="Pfam" id="PF01844">
    <property type="entry name" value="HNH"/>
    <property type="match status" value="1"/>
</dbReference>
<dbReference type="RefSeq" id="WP_104923445.1">
    <property type="nucleotide sequence ID" value="NZ_CP019062.1"/>
</dbReference>
<dbReference type="AlphaFoldDB" id="A0A2L1USR0"/>
<dbReference type="Pfam" id="PF11907">
    <property type="entry name" value="DUF3427"/>
    <property type="match status" value="1"/>
</dbReference>
<accession>A0A2L1USR0</accession>
<dbReference type="EMBL" id="CP019062">
    <property type="protein sequence ID" value="AVF35983.1"/>
    <property type="molecule type" value="Genomic_DNA"/>
</dbReference>
<proteinExistence type="predicted"/>
<feature type="domain" description="HNH" evidence="1">
    <location>
        <begin position="178"/>
        <end position="233"/>
    </location>
</feature>
<dbReference type="KEGG" id="rox:BV494_14055"/>
<sequence>MPSYDFKVGHKYTRADVYRVCGVPLAKQKGEWHTGYRVYEGRHFIFCNIGGAGRTGDDHGNYFINEDLLWHGKAKSHIGQKSIINLTAADSEVFVFYRSNDRDPFTFAGLGKPETVRNTQPVEVLWSFTNIEESVRLPEEVSEQETFTEGAVKTITINAYERDPEARQKCVDHYGYVCVVCSFEFEKIYGELGKNFIHVHHLKPLGEIGKAYEVDPVKDLRPVCPNCHAMLHRKKTALSIEELKKHLKNK</sequence>
<evidence type="ECO:0000259" key="1">
    <source>
        <dbReference type="Pfam" id="PF01844"/>
    </source>
</evidence>
<dbReference type="GO" id="GO:0003676">
    <property type="term" value="F:nucleic acid binding"/>
    <property type="evidence" value="ECO:0007669"/>
    <property type="project" value="InterPro"/>
</dbReference>
<protein>
    <submittedName>
        <fullName evidence="3">Uncharacterized protein</fullName>
    </submittedName>
</protein>
<dbReference type="GO" id="GO:0008270">
    <property type="term" value="F:zinc ion binding"/>
    <property type="evidence" value="ECO:0007669"/>
    <property type="project" value="InterPro"/>
</dbReference>
<gene>
    <name evidence="3" type="ORF">BV494_14055</name>
</gene>